<evidence type="ECO:0000313" key="3">
    <source>
        <dbReference type="Proteomes" id="UP000198767"/>
    </source>
</evidence>
<evidence type="ECO:0000313" key="2">
    <source>
        <dbReference type="EMBL" id="SCZ64465.1"/>
    </source>
</evidence>
<evidence type="ECO:0000256" key="1">
    <source>
        <dbReference type="SAM" id="MobiDB-lite"/>
    </source>
</evidence>
<feature type="region of interest" description="Disordered" evidence="1">
    <location>
        <begin position="334"/>
        <end position="456"/>
    </location>
</feature>
<proteinExistence type="predicted"/>
<dbReference type="AlphaFoldDB" id="A0A1G5QRI7"/>
<accession>A0A1G5QRI7</accession>
<feature type="compositionally biased region" description="Low complexity" evidence="1">
    <location>
        <begin position="182"/>
        <end position="193"/>
    </location>
</feature>
<name>A0A1G5QRI7_9RHOB</name>
<feature type="compositionally biased region" description="Polar residues" evidence="1">
    <location>
        <begin position="31"/>
        <end position="43"/>
    </location>
</feature>
<feature type="compositionally biased region" description="Polar residues" evidence="1">
    <location>
        <begin position="389"/>
        <end position="398"/>
    </location>
</feature>
<dbReference type="Proteomes" id="UP000198767">
    <property type="component" value="Unassembled WGS sequence"/>
</dbReference>
<feature type="compositionally biased region" description="Low complexity" evidence="1">
    <location>
        <begin position="126"/>
        <end position="151"/>
    </location>
</feature>
<feature type="region of interest" description="Disordered" evidence="1">
    <location>
        <begin position="248"/>
        <end position="279"/>
    </location>
</feature>
<sequence length="456" mass="49624">MNFMKILGGAARQSQNIDQLQSPQKRRRKQMQSAQHEQTQQRGRLSAFKMMDKGANVWALAQKMRNNSLAGLAFDFASGKAVNSILKMGSSRPSAAAFNPYAQQQPSSRPTANPFAQYQPRPPAQPTYAPAPQFQQRPTAQPHFAQPPQHAHPQRPTVNPFGQFQQRPTAQPTPAPPPPQMPASGHNNNNHGIGNIAARLQATEERIQAQNAAAWNAVPGTQDIWNQINAGRQSAHQQMQDIGDRLNNAPQAARPTQTQPPNQQQYAPQPSRPAAANTAPPIGNIAARLQATEERIQAQNAAAWNAVPGAQNVWDQIDAAQQNANQQMQDVWAMLGGRPGPQSQTAFARPSMSPPQAAQPTAPPPPPAQPQASNMYSQPAQSSGPSQPVNMSQFNQLFPASPASDPPPPPSGNMVTGINPDIEYRPQNPPPSFDEWQAQTGRTDQWAWADYQDSIK</sequence>
<feature type="region of interest" description="Disordered" evidence="1">
    <location>
        <begin position="100"/>
        <end position="193"/>
    </location>
</feature>
<keyword evidence="3" id="KW-1185">Reference proteome</keyword>
<feature type="compositionally biased region" description="Polar residues" evidence="1">
    <location>
        <begin position="12"/>
        <end position="23"/>
    </location>
</feature>
<dbReference type="EMBL" id="FMWG01000005">
    <property type="protein sequence ID" value="SCZ64465.1"/>
    <property type="molecule type" value="Genomic_DNA"/>
</dbReference>
<feature type="compositionally biased region" description="Pro residues" evidence="1">
    <location>
        <begin position="171"/>
        <end position="181"/>
    </location>
</feature>
<organism evidence="2 3">
    <name type="scientific">Epibacterium ulvae</name>
    <dbReference type="NCBI Taxonomy" id="1156985"/>
    <lineage>
        <taxon>Bacteria</taxon>
        <taxon>Pseudomonadati</taxon>
        <taxon>Pseudomonadota</taxon>
        <taxon>Alphaproteobacteria</taxon>
        <taxon>Rhodobacterales</taxon>
        <taxon>Roseobacteraceae</taxon>
        <taxon>Epibacterium</taxon>
    </lineage>
</organism>
<reference evidence="2 3" key="1">
    <citation type="submission" date="2016-10" db="EMBL/GenBank/DDBJ databases">
        <authorList>
            <person name="de Groot N.N."/>
        </authorList>
    </citation>
    <scope>NUCLEOTIDE SEQUENCE [LARGE SCALE GENOMIC DNA]</scope>
    <source>
        <strain evidence="2 3">U95</strain>
    </source>
</reference>
<feature type="compositionally biased region" description="Polar residues" evidence="1">
    <location>
        <begin position="101"/>
        <end position="111"/>
    </location>
</feature>
<protein>
    <submittedName>
        <fullName evidence="2">Uncharacterized protein</fullName>
    </submittedName>
</protein>
<feature type="region of interest" description="Disordered" evidence="1">
    <location>
        <begin position="12"/>
        <end position="44"/>
    </location>
</feature>
<gene>
    <name evidence="2" type="ORF">SAMN04488118_105247</name>
</gene>
<feature type="compositionally biased region" description="Low complexity" evidence="1">
    <location>
        <begin position="377"/>
        <end position="388"/>
    </location>
</feature>
<feature type="compositionally biased region" description="Low complexity" evidence="1">
    <location>
        <begin position="248"/>
        <end position="269"/>
    </location>
</feature>